<evidence type="ECO:0000256" key="1">
    <source>
        <dbReference type="SAM" id="MobiDB-lite"/>
    </source>
</evidence>
<organism evidence="2 3">
    <name type="scientific">Panagrolaimus superbus</name>
    <dbReference type="NCBI Taxonomy" id="310955"/>
    <lineage>
        <taxon>Eukaryota</taxon>
        <taxon>Metazoa</taxon>
        <taxon>Ecdysozoa</taxon>
        <taxon>Nematoda</taxon>
        <taxon>Chromadorea</taxon>
        <taxon>Rhabditida</taxon>
        <taxon>Tylenchina</taxon>
        <taxon>Panagrolaimomorpha</taxon>
        <taxon>Panagrolaimoidea</taxon>
        <taxon>Panagrolaimidae</taxon>
        <taxon>Panagrolaimus</taxon>
    </lineage>
</organism>
<keyword evidence="2" id="KW-1185">Reference proteome</keyword>
<dbReference type="GO" id="GO:0046983">
    <property type="term" value="F:protein dimerization activity"/>
    <property type="evidence" value="ECO:0007669"/>
    <property type="project" value="InterPro"/>
</dbReference>
<feature type="compositionally biased region" description="Low complexity" evidence="1">
    <location>
        <begin position="1"/>
        <end position="19"/>
    </location>
</feature>
<feature type="compositionally biased region" description="Basic residues" evidence="1">
    <location>
        <begin position="22"/>
        <end position="34"/>
    </location>
</feature>
<proteinExistence type="predicted"/>
<protein>
    <submittedName>
        <fullName evidence="3">BHLH domain-containing protein</fullName>
    </submittedName>
</protein>
<reference evidence="3" key="1">
    <citation type="submission" date="2022-11" db="UniProtKB">
        <authorList>
            <consortium name="WormBaseParasite"/>
        </authorList>
    </citation>
    <scope>IDENTIFICATION</scope>
</reference>
<dbReference type="InterPro" id="IPR036638">
    <property type="entry name" value="HLH_DNA-bd_sf"/>
</dbReference>
<name>A0A914YU98_9BILA</name>
<dbReference type="Proteomes" id="UP000887577">
    <property type="component" value="Unplaced"/>
</dbReference>
<evidence type="ECO:0000313" key="3">
    <source>
        <dbReference type="WBParaSite" id="PSU_v2.g3565.t1"/>
    </source>
</evidence>
<sequence length="107" mass="11816">MKPVASSSSTSSSPAVSPSGHRCLRKSKKQRQRKQTLDILREMIGCDKNVSALELIQLIMDHINHLQEVLAEDNLDETESNSNADTVQALLRQLSLSTYHANISKSA</sequence>
<feature type="region of interest" description="Disordered" evidence="1">
    <location>
        <begin position="1"/>
        <end position="34"/>
    </location>
</feature>
<dbReference type="AlphaFoldDB" id="A0A914YU98"/>
<dbReference type="WBParaSite" id="PSU_v2.g3565.t1">
    <property type="protein sequence ID" value="PSU_v2.g3565.t1"/>
    <property type="gene ID" value="PSU_v2.g3565"/>
</dbReference>
<dbReference type="Gene3D" id="4.10.280.10">
    <property type="entry name" value="Helix-loop-helix DNA-binding domain"/>
    <property type="match status" value="1"/>
</dbReference>
<accession>A0A914YU98</accession>
<evidence type="ECO:0000313" key="2">
    <source>
        <dbReference type="Proteomes" id="UP000887577"/>
    </source>
</evidence>